<evidence type="ECO:0000313" key="2">
    <source>
        <dbReference type="Proteomes" id="UP000289316"/>
    </source>
</evidence>
<organism evidence="1 2">
    <name type="scientific">Ligilactobacillus murinus</name>
    <dbReference type="NCBI Taxonomy" id="1622"/>
    <lineage>
        <taxon>Bacteria</taxon>
        <taxon>Bacillati</taxon>
        <taxon>Bacillota</taxon>
        <taxon>Bacilli</taxon>
        <taxon>Lactobacillales</taxon>
        <taxon>Lactobacillaceae</taxon>
        <taxon>Ligilactobacillus</taxon>
    </lineage>
</organism>
<proteinExistence type="predicted"/>
<sequence>MVLPGKVYGATGKSLWCVMEKSMVLKPGKPHKIGLFRVSKSGGKSRKINQVLNQAINQGTTPQAAVCG</sequence>
<gene>
    <name evidence="1" type="ORF">D6C19_11700</name>
</gene>
<reference evidence="1 2" key="1">
    <citation type="submission" date="2018-09" db="EMBL/GenBank/DDBJ databases">
        <title>Murine metabolic-syndrome-specific gut microbial biobank.</title>
        <authorList>
            <person name="Liu C."/>
        </authorList>
    </citation>
    <scope>NUCLEOTIDE SEQUENCE [LARGE SCALE GENOMIC DNA]</scope>
    <source>
        <strain evidence="1 2">C-30</strain>
    </source>
</reference>
<dbReference type="Proteomes" id="UP000289316">
    <property type="component" value="Unassembled WGS sequence"/>
</dbReference>
<protein>
    <submittedName>
        <fullName evidence="1">Uncharacterized protein</fullName>
    </submittedName>
</protein>
<accession>A0A4Q1ZWD9</accession>
<evidence type="ECO:0000313" key="1">
    <source>
        <dbReference type="EMBL" id="RXV60431.1"/>
    </source>
</evidence>
<dbReference type="EMBL" id="QZFR01000171">
    <property type="protein sequence ID" value="RXV60431.1"/>
    <property type="molecule type" value="Genomic_DNA"/>
</dbReference>
<dbReference type="AlphaFoldDB" id="A0A4Q1ZWD9"/>
<comment type="caution">
    <text evidence="1">The sequence shown here is derived from an EMBL/GenBank/DDBJ whole genome shotgun (WGS) entry which is preliminary data.</text>
</comment>
<name>A0A4Q1ZWD9_9LACO</name>